<dbReference type="AlphaFoldDB" id="A0AAV4DPD5"/>
<organism evidence="1 2">
    <name type="scientific">Plakobranchus ocellatus</name>
    <dbReference type="NCBI Taxonomy" id="259542"/>
    <lineage>
        <taxon>Eukaryota</taxon>
        <taxon>Metazoa</taxon>
        <taxon>Spiralia</taxon>
        <taxon>Lophotrochozoa</taxon>
        <taxon>Mollusca</taxon>
        <taxon>Gastropoda</taxon>
        <taxon>Heterobranchia</taxon>
        <taxon>Euthyneura</taxon>
        <taxon>Panpulmonata</taxon>
        <taxon>Sacoglossa</taxon>
        <taxon>Placobranchoidea</taxon>
        <taxon>Plakobranchidae</taxon>
        <taxon>Plakobranchus</taxon>
    </lineage>
</organism>
<sequence>MVRQCFVDLFKPQQPPNRNVYFRILYIAIPHQGDHRLSGPPSGQGVGGEAEICVRRVPADGSPFIAPPTPQMLREALVVKLIA</sequence>
<evidence type="ECO:0000313" key="1">
    <source>
        <dbReference type="EMBL" id="GFO46168.1"/>
    </source>
</evidence>
<proteinExistence type="predicted"/>
<dbReference type="Proteomes" id="UP000735302">
    <property type="component" value="Unassembled WGS sequence"/>
</dbReference>
<reference evidence="1 2" key="1">
    <citation type="journal article" date="2021" name="Elife">
        <title>Chloroplast acquisition without the gene transfer in kleptoplastic sea slugs, Plakobranchus ocellatus.</title>
        <authorList>
            <person name="Maeda T."/>
            <person name="Takahashi S."/>
            <person name="Yoshida T."/>
            <person name="Shimamura S."/>
            <person name="Takaki Y."/>
            <person name="Nagai Y."/>
            <person name="Toyoda A."/>
            <person name="Suzuki Y."/>
            <person name="Arimoto A."/>
            <person name="Ishii H."/>
            <person name="Satoh N."/>
            <person name="Nishiyama T."/>
            <person name="Hasebe M."/>
            <person name="Maruyama T."/>
            <person name="Minagawa J."/>
            <person name="Obokata J."/>
            <person name="Shigenobu S."/>
        </authorList>
    </citation>
    <scope>NUCLEOTIDE SEQUENCE [LARGE SCALE GENOMIC DNA]</scope>
</reference>
<protein>
    <submittedName>
        <fullName evidence="1">Uncharacterized protein</fullName>
    </submittedName>
</protein>
<comment type="caution">
    <text evidence="1">The sequence shown here is derived from an EMBL/GenBank/DDBJ whole genome shotgun (WGS) entry which is preliminary data.</text>
</comment>
<keyword evidence="2" id="KW-1185">Reference proteome</keyword>
<evidence type="ECO:0000313" key="2">
    <source>
        <dbReference type="Proteomes" id="UP000735302"/>
    </source>
</evidence>
<gene>
    <name evidence="1" type="ORF">PoB_007267300</name>
</gene>
<accession>A0AAV4DPD5</accession>
<dbReference type="EMBL" id="BLXT01008169">
    <property type="protein sequence ID" value="GFO46168.1"/>
    <property type="molecule type" value="Genomic_DNA"/>
</dbReference>
<name>A0AAV4DPD5_9GAST</name>